<dbReference type="Proteomes" id="UP001460270">
    <property type="component" value="Unassembled WGS sequence"/>
</dbReference>
<keyword evidence="7" id="KW-0472">Membrane</keyword>
<sequence length="165" mass="17575">MECKLDEPLPTPPSYILPEGSQLGHGARMYNVQSSFSPPPPPSFSFSPAACESQSSLAVPPVTPAKPIFVCYETILCRSPGLTTCPSCQLQVTTRVTYKPGALAWASVSPASFLGELWLGCCVVPLVVDYFKDTYHTAPAADECCTCTRGPAANETTPAHLSFSN</sequence>
<dbReference type="SMART" id="SM00714">
    <property type="entry name" value="LITAF"/>
    <property type="match status" value="1"/>
</dbReference>
<comment type="similarity">
    <text evidence="4">Belongs to the CDIP1/LITAF family.</text>
</comment>
<organism evidence="9 10">
    <name type="scientific">Mugilogobius chulae</name>
    <name type="common">yellowstripe goby</name>
    <dbReference type="NCBI Taxonomy" id="88201"/>
    <lineage>
        <taxon>Eukaryota</taxon>
        <taxon>Metazoa</taxon>
        <taxon>Chordata</taxon>
        <taxon>Craniata</taxon>
        <taxon>Vertebrata</taxon>
        <taxon>Euteleostomi</taxon>
        <taxon>Actinopterygii</taxon>
        <taxon>Neopterygii</taxon>
        <taxon>Teleostei</taxon>
        <taxon>Neoteleostei</taxon>
        <taxon>Acanthomorphata</taxon>
        <taxon>Gobiaria</taxon>
        <taxon>Gobiiformes</taxon>
        <taxon>Gobioidei</taxon>
        <taxon>Gobiidae</taxon>
        <taxon>Gobionellinae</taxon>
        <taxon>Mugilogobius</taxon>
    </lineage>
</organism>
<dbReference type="PROSITE" id="PS51837">
    <property type="entry name" value="LITAF"/>
    <property type="match status" value="1"/>
</dbReference>
<dbReference type="InterPro" id="IPR006629">
    <property type="entry name" value="LITAF"/>
</dbReference>
<dbReference type="EMBL" id="JBBPFD010000004">
    <property type="protein sequence ID" value="KAK7928994.1"/>
    <property type="molecule type" value="Genomic_DNA"/>
</dbReference>
<keyword evidence="5" id="KW-0479">Metal-binding</keyword>
<name>A0AAW0PJY4_9GOBI</name>
<dbReference type="PANTHER" id="PTHR23292">
    <property type="entry name" value="LIPOPOLYSACCHARIDE-INDUCED TUMOR NECROSIS FACTOR-ALPHA FACTOR"/>
    <property type="match status" value="1"/>
</dbReference>
<evidence type="ECO:0000256" key="1">
    <source>
        <dbReference type="ARBA" id="ARBA00004125"/>
    </source>
</evidence>
<dbReference type="InterPro" id="IPR037519">
    <property type="entry name" value="LITAF_fam"/>
</dbReference>
<dbReference type="GO" id="GO:0098574">
    <property type="term" value="C:cytoplasmic side of lysosomal membrane"/>
    <property type="evidence" value="ECO:0007669"/>
    <property type="project" value="TreeGrafter"/>
</dbReference>
<dbReference type="PANTHER" id="PTHR23292:SF28">
    <property type="entry name" value="LIPOPOLYSACCHARIDE-INDUCED TUMOR NECROSIS FACTOR-ALPHA FACTOR-LIKE"/>
    <property type="match status" value="1"/>
</dbReference>
<accession>A0AAW0PJY4</accession>
<comment type="subcellular location">
    <subcellularLocation>
        <location evidence="1">Endosome membrane</location>
        <topology evidence="1">Peripheral membrane protein</topology>
        <orientation evidence="1">Cytoplasmic side</orientation>
    </subcellularLocation>
    <subcellularLocation>
        <location evidence="2">Late endosome membrane</location>
    </subcellularLocation>
    <subcellularLocation>
        <location evidence="3">Lysosome membrane</location>
        <topology evidence="3">Peripheral membrane protein</topology>
        <orientation evidence="3">Cytoplasmic side</orientation>
    </subcellularLocation>
</comment>
<comment type="caution">
    <text evidence="9">The sequence shown here is derived from an EMBL/GenBank/DDBJ whole genome shotgun (WGS) entry which is preliminary data.</text>
</comment>
<protein>
    <recommendedName>
        <fullName evidence="8">LITAF domain-containing protein</fullName>
    </recommendedName>
</protein>
<gene>
    <name evidence="9" type="ORF">WMY93_005389</name>
</gene>
<feature type="domain" description="LITAF" evidence="8">
    <location>
        <begin position="65"/>
        <end position="154"/>
    </location>
</feature>
<evidence type="ECO:0000256" key="2">
    <source>
        <dbReference type="ARBA" id="ARBA00004414"/>
    </source>
</evidence>
<evidence type="ECO:0000256" key="7">
    <source>
        <dbReference type="ARBA" id="ARBA00023136"/>
    </source>
</evidence>
<dbReference type="GO" id="GO:0098560">
    <property type="term" value="C:cytoplasmic side of late endosome membrane"/>
    <property type="evidence" value="ECO:0007669"/>
    <property type="project" value="TreeGrafter"/>
</dbReference>
<evidence type="ECO:0000256" key="6">
    <source>
        <dbReference type="ARBA" id="ARBA00022833"/>
    </source>
</evidence>
<dbReference type="GO" id="GO:0005634">
    <property type="term" value="C:nucleus"/>
    <property type="evidence" value="ECO:0007669"/>
    <property type="project" value="TreeGrafter"/>
</dbReference>
<evidence type="ECO:0000256" key="3">
    <source>
        <dbReference type="ARBA" id="ARBA00004630"/>
    </source>
</evidence>
<dbReference type="GO" id="GO:0008270">
    <property type="term" value="F:zinc ion binding"/>
    <property type="evidence" value="ECO:0007669"/>
    <property type="project" value="TreeGrafter"/>
</dbReference>
<evidence type="ECO:0000313" key="9">
    <source>
        <dbReference type="EMBL" id="KAK7928994.1"/>
    </source>
</evidence>
<evidence type="ECO:0000313" key="10">
    <source>
        <dbReference type="Proteomes" id="UP001460270"/>
    </source>
</evidence>
<evidence type="ECO:0000256" key="4">
    <source>
        <dbReference type="ARBA" id="ARBA00005975"/>
    </source>
</evidence>
<proteinExistence type="inferred from homology"/>
<reference evidence="10" key="1">
    <citation type="submission" date="2024-04" db="EMBL/GenBank/DDBJ databases">
        <title>Salinicola lusitanus LLJ914,a marine bacterium isolated from the Okinawa Trough.</title>
        <authorList>
            <person name="Li J."/>
        </authorList>
    </citation>
    <scope>NUCLEOTIDE SEQUENCE [LARGE SCALE GENOMIC DNA]</scope>
</reference>
<evidence type="ECO:0000259" key="8">
    <source>
        <dbReference type="PROSITE" id="PS51837"/>
    </source>
</evidence>
<dbReference type="AlphaFoldDB" id="A0AAW0PJY4"/>
<dbReference type="Pfam" id="PF10601">
    <property type="entry name" value="zf-LITAF-like"/>
    <property type="match status" value="1"/>
</dbReference>
<evidence type="ECO:0000256" key="5">
    <source>
        <dbReference type="ARBA" id="ARBA00022723"/>
    </source>
</evidence>
<keyword evidence="10" id="KW-1185">Reference proteome</keyword>
<keyword evidence="6" id="KW-0862">Zinc</keyword>